<dbReference type="InterPro" id="IPR010997">
    <property type="entry name" value="HRDC-like_sf"/>
</dbReference>
<dbReference type="GO" id="GO:0003677">
    <property type="term" value="F:DNA binding"/>
    <property type="evidence" value="ECO:0007669"/>
    <property type="project" value="UniProtKB-KW"/>
</dbReference>
<comment type="cofactor">
    <cofactor evidence="2">
        <name>Zn(2+)</name>
        <dbReference type="ChEBI" id="CHEBI:29105"/>
    </cofactor>
</comment>
<keyword evidence="13" id="KW-0234">DNA repair</keyword>
<keyword evidence="10" id="KW-0067">ATP-binding</keyword>
<dbReference type="GO" id="GO:0006310">
    <property type="term" value="P:DNA recombination"/>
    <property type="evidence" value="ECO:0007669"/>
    <property type="project" value="UniProtKB-UniRule"/>
</dbReference>
<dbReference type="CDD" id="cd18794">
    <property type="entry name" value="SF2_C_RecQ"/>
    <property type="match status" value="1"/>
</dbReference>
<keyword evidence="9" id="KW-0862">Zinc</keyword>
<dbReference type="GO" id="GO:0030894">
    <property type="term" value="C:replisome"/>
    <property type="evidence" value="ECO:0007669"/>
    <property type="project" value="TreeGrafter"/>
</dbReference>
<dbReference type="SMART" id="SM00341">
    <property type="entry name" value="HRDC"/>
    <property type="match status" value="1"/>
</dbReference>
<evidence type="ECO:0000256" key="1">
    <source>
        <dbReference type="ARBA" id="ARBA00001946"/>
    </source>
</evidence>
<evidence type="ECO:0000256" key="12">
    <source>
        <dbReference type="ARBA" id="ARBA00023172"/>
    </source>
</evidence>
<dbReference type="GO" id="GO:0046872">
    <property type="term" value="F:metal ion binding"/>
    <property type="evidence" value="ECO:0007669"/>
    <property type="project" value="UniProtKB-KW"/>
</dbReference>
<evidence type="ECO:0000259" key="17">
    <source>
        <dbReference type="PROSITE" id="PS50967"/>
    </source>
</evidence>
<evidence type="ECO:0000256" key="3">
    <source>
        <dbReference type="ARBA" id="ARBA00005446"/>
    </source>
</evidence>
<dbReference type="SUPFAM" id="SSF46785">
    <property type="entry name" value="Winged helix' DNA-binding domain"/>
    <property type="match status" value="1"/>
</dbReference>
<reference evidence="20 21" key="1">
    <citation type="submission" date="2018-08" db="EMBL/GenBank/DDBJ databases">
        <title>Genomic Encyclopedia of Type Strains, Phase III (KMG-III): the genomes of soil and plant-associated and newly described type strains.</title>
        <authorList>
            <person name="Whitman W."/>
        </authorList>
    </citation>
    <scope>NUCLEOTIDE SEQUENCE [LARGE SCALE GENOMIC DNA]</scope>
    <source>
        <strain evidence="20 21">CGMCC 1.10966</strain>
    </source>
</reference>
<dbReference type="NCBIfam" id="TIGR01389">
    <property type="entry name" value="recQ"/>
    <property type="match status" value="1"/>
</dbReference>
<dbReference type="PANTHER" id="PTHR13710">
    <property type="entry name" value="DNA HELICASE RECQ FAMILY MEMBER"/>
    <property type="match status" value="1"/>
</dbReference>
<dbReference type="SMART" id="SM00956">
    <property type="entry name" value="RQC"/>
    <property type="match status" value="1"/>
</dbReference>
<proteinExistence type="inferred from homology"/>
<dbReference type="InterPro" id="IPR044876">
    <property type="entry name" value="HRDC_dom_sf"/>
</dbReference>
<comment type="similarity">
    <text evidence="3">Belongs to the helicase family. RecQ subfamily.</text>
</comment>
<dbReference type="InterPro" id="IPR011545">
    <property type="entry name" value="DEAD/DEAH_box_helicase_dom"/>
</dbReference>
<accession>A0A3D9S002</accession>
<comment type="cofactor">
    <cofactor evidence="1">
        <name>Mg(2+)</name>
        <dbReference type="ChEBI" id="CHEBI:18420"/>
    </cofactor>
</comment>
<evidence type="ECO:0000256" key="10">
    <source>
        <dbReference type="ARBA" id="ARBA00022840"/>
    </source>
</evidence>
<dbReference type="Pfam" id="PF16124">
    <property type="entry name" value="RecQ_Zn_bind"/>
    <property type="match status" value="1"/>
</dbReference>
<dbReference type="SUPFAM" id="SSF52540">
    <property type="entry name" value="P-loop containing nucleoside triphosphate hydrolases"/>
    <property type="match status" value="1"/>
</dbReference>
<dbReference type="Gene3D" id="1.10.10.10">
    <property type="entry name" value="Winged helix-like DNA-binding domain superfamily/Winged helix DNA-binding domain"/>
    <property type="match status" value="1"/>
</dbReference>
<dbReference type="RefSeq" id="WP_116189937.1">
    <property type="nucleotide sequence ID" value="NZ_QTTN01000017.1"/>
</dbReference>
<keyword evidence="8 20" id="KW-0347">Helicase</keyword>
<evidence type="ECO:0000256" key="7">
    <source>
        <dbReference type="ARBA" id="ARBA00022801"/>
    </source>
</evidence>
<evidence type="ECO:0000256" key="11">
    <source>
        <dbReference type="ARBA" id="ARBA00023125"/>
    </source>
</evidence>
<dbReference type="EMBL" id="QTTN01000017">
    <property type="protein sequence ID" value="REE82696.1"/>
    <property type="molecule type" value="Genomic_DNA"/>
</dbReference>
<keyword evidence="12" id="KW-0233">DNA recombination</keyword>
<evidence type="ECO:0000256" key="4">
    <source>
        <dbReference type="ARBA" id="ARBA00022723"/>
    </source>
</evidence>
<evidence type="ECO:0000256" key="9">
    <source>
        <dbReference type="ARBA" id="ARBA00022833"/>
    </source>
</evidence>
<dbReference type="InterPro" id="IPR006293">
    <property type="entry name" value="DNA_helicase_ATP-dep_RecQ_bac"/>
</dbReference>
<keyword evidence="6" id="KW-0227">DNA damage</keyword>
<dbReference type="GO" id="GO:0043138">
    <property type="term" value="F:3'-5' DNA helicase activity"/>
    <property type="evidence" value="ECO:0007669"/>
    <property type="project" value="UniProtKB-EC"/>
</dbReference>
<protein>
    <recommendedName>
        <fullName evidence="16">DNA helicase RecQ</fullName>
        <ecNumber evidence="16">5.6.2.4</ecNumber>
    </recommendedName>
</protein>
<dbReference type="InterPro" id="IPR002121">
    <property type="entry name" value="HRDC_dom"/>
</dbReference>
<evidence type="ECO:0000256" key="15">
    <source>
        <dbReference type="ARBA" id="ARBA00034617"/>
    </source>
</evidence>
<keyword evidence="14" id="KW-0413">Isomerase</keyword>
<dbReference type="GO" id="GO:0006281">
    <property type="term" value="P:DNA repair"/>
    <property type="evidence" value="ECO:0007669"/>
    <property type="project" value="UniProtKB-KW"/>
</dbReference>
<dbReference type="InterPro" id="IPR036388">
    <property type="entry name" value="WH-like_DNA-bd_sf"/>
</dbReference>
<dbReference type="GO" id="GO:0005737">
    <property type="term" value="C:cytoplasm"/>
    <property type="evidence" value="ECO:0007669"/>
    <property type="project" value="TreeGrafter"/>
</dbReference>
<dbReference type="Pfam" id="PF14493">
    <property type="entry name" value="HTH_40"/>
    <property type="match status" value="1"/>
</dbReference>
<evidence type="ECO:0000256" key="14">
    <source>
        <dbReference type="ARBA" id="ARBA00023235"/>
    </source>
</evidence>
<dbReference type="GO" id="GO:0005524">
    <property type="term" value="F:ATP binding"/>
    <property type="evidence" value="ECO:0007669"/>
    <property type="project" value="UniProtKB-KW"/>
</dbReference>
<evidence type="ECO:0000256" key="2">
    <source>
        <dbReference type="ARBA" id="ARBA00001947"/>
    </source>
</evidence>
<name>A0A3D9S002_9BACL</name>
<evidence type="ECO:0000256" key="13">
    <source>
        <dbReference type="ARBA" id="ARBA00023204"/>
    </source>
</evidence>
<dbReference type="NCBIfam" id="TIGR00614">
    <property type="entry name" value="recQ_fam"/>
    <property type="match status" value="1"/>
</dbReference>
<dbReference type="InterPro" id="IPR029491">
    <property type="entry name" value="Helicase_HTH"/>
</dbReference>
<evidence type="ECO:0000313" key="21">
    <source>
        <dbReference type="Proteomes" id="UP000256304"/>
    </source>
</evidence>
<dbReference type="OrthoDB" id="9763310at2"/>
<evidence type="ECO:0000259" key="18">
    <source>
        <dbReference type="PROSITE" id="PS51192"/>
    </source>
</evidence>
<sequence length="753" mass="83595">MSTHQEEALRTLKQVYGYDSFRKGQSDIIAGVLEGKDTLAILPTGGGKSICYQLPALLLPGTTIVVSPLISLMKDQVDALNRLGVSAAYLNSSLSAESYREVVRQTSQGVYKLLYVAPERLDSSMFDSLSSQMHIPLIAIDEAHCVSQWGHDFRPSYRQLAGWIGRLENRPPVAAFTATATPEVSEDIAAMLGLRKPNIFVTGFARTNLTLSVVTGTDKKKFLRDYLKQRPDQSGIVYTATRKEAEEVCDDLMKLGIATGKYHGGLNDEERAEAQEKFRFDEYRVMVATNAFGMGIDKPNVRYVVHWQMPGDVESYYQEAGRAGRDGEESECVLLFEPQDVQVQRFLIDRSTTDPDRKSIQLNKLYTMMHYSRSEKCLLQYIVRYFGEADVPECGKCSNCLDQSAMIDTTEDARKALSCVGRMKGRFGISMAAKVLKGSREKRILEFGLDKLSTYGLMRSWAEKEITDLLYYLVAEGYLRISEGEYPTVSLTAEALPVLEGKLTVHRRQSAAAKRRETAGTNVSAANTPLFEALREWRRVTAAREGVPPFMLFFDAALREIADRQPVTTEQLLGVKGVGEAKARKYGIDVITIVRDFKDGAASGGYPAALRTDDPQPQSQVAQPSRATAAATAEPKVQISEADAAELAELESLPSHMQTLTLLGRGKSLADIAAMRGMSRVTIENHLLRCAQEGEELDWAMFIPAQHETLIVETIQQIGSEKLKPIKEALPDDVDYFAIKAVMVKHQLTPSYE</sequence>
<dbReference type="SUPFAM" id="SSF47819">
    <property type="entry name" value="HRDC-like"/>
    <property type="match status" value="1"/>
</dbReference>
<feature type="domain" description="Helicase C-terminal" evidence="19">
    <location>
        <begin position="222"/>
        <end position="366"/>
    </location>
</feature>
<dbReference type="InterPro" id="IPR001650">
    <property type="entry name" value="Helicase_C-like"/>
</dbReference>
<evidence type="ECO:0000256" key="8">
    <source>
        <dbReference type="ARBA" id="ARBA00022806"/>
    </source>
</evidence>
<dbReference type="AlphaFoldDB" id="A0A3D9S002"/>
<comment type="catalytic activity">
    <reaction evidence="15">
        <text>Couples ATP hydrolysis with the unwinding of duplex DNA by translocating in the 3'-5' direction.</text>
        <dbReference type="EC" id="5.6.2.4"/>
    </reaction>
</comment>
<evidence type="ECO:0000259" key="19">
    <source>
        <dbReference type="PROSITE" id="PS51194"/>
    </source>
</evidence>
<dbReference type="InterPro" id="IPR014001">
    <property type="entry name" value="Helicase_ATP-bd"/>
</dbReference>
<keyword evidence="21" id="KW-1185">Reference proteome</keyword>
<dbReference type="FunFam" id="3.40.50.300:FF:000296">
    <property type="entry name" value="ATP-dependent DNA helicase RecQ"/>
    <property type="match status" value="1"/>
</dbReference>
<dbReference type="GO" id="GO:0006260">
    <property type="term" value="P:DNA replication"/>
    <property type="evidence" value="ECO:0007669"/>
    <property type="project" value="InterPro"/>
</dbReference>
<evidence type="ECO:0000256" key="5">
    <source>
        <dbReference type="ARBA" id="ARBA00022741"/>
    </source>
</evidence>
<dbReference type="Pfam" id="PF00570">
    <property type="entry name" value="HRDC"/>
    <property type="match status" value="1"/>
</dbReference>
<dbReference type="PROSITE" id="PS50967">
    <property type="entry name" value="HRDC"/>
    <property type="match status" value="1"/>
</dbReference>
<keyword evidence="4" id="KW-0479">Metal-binding</keyword>
<evidence type="ECO:0000256" key="6">
    <source>
        <dbReference type="ARBA" id="ARBA00022763"/>
    </source>
</evidence>
<dbReference type="InterPro" id="IPR018982">
    <property type="entry name" value="RQC_domain"/>
</dbReference>
<dbReference type="Gene3D" id="3.40.50.300">
    <property type="entry name" value="P-loop containing nucleotide triphosphate hydrolases"/>
    <property type="match status" value="2"/>
</dbReference>
<dbReference type="EC" id="5.6.2.4" evidence="16"/>
<dbReference type="InterPro" id="IPR004589">
    <property type="entry name" value="DNA_helicase_ATP-dep_RecQ"/>
</dbReference>
<dbReference type="GO" id="GO:0016787">
    <property type="term" value="F:hydrolase activity"/>
    <property type="evidence" value="ECO:0007669"/>
    <property type="project" value="UniProtKB-KW"/>
</dbReference>
<dbReference type="PROSITE" id="PS51194">
    <property type="entry name" value="HELICASE_CTER"/>
    <property type="match status" value="1"/>
</dbReference>
<keyword evidence="7" id="KW-0378">Hydrolase</keyword>
<dbReference type="InterPro" id="IPR036390">
    <property type="entry name" value="WH_DNA-bd_sf"/>
</dbReference>
<evidence type="ECO:0000313" key="20">
    <source>
        <dbReference type="EMBL" id="REE82696.1"/>
    </source>
</evidence>
<dbReference type="Pfam" id="PF09382">
    <property type="entry name" value="RQC"/>
    <property type="match status" value="1"/>
</dbReference>
<dbReference type="SMART" id="SM00487">
    <property type="entry name" value="DEXDc"/>
    <property type="match status" value="1"/>
</dbReference>
<dbReference type="GO" id="GO:0009432">
    <property type="term" value="P:SOS response"/>
    <property type="evidence" value="ECO:0007669"/>
    <property type="project" value="UniProtKB-UniRule"/>
</dbReference>
<dbReference type="GO" id="GO:0009378">
    <property type="term" value="F:four-way junction helicase activity"/>
    <property type="evidence" value="ECO:0007669"/>
    <property type="project" value="TreeGrafter"/>
</dbReference>
<dbReference type="Pfam" id="PF00271">
    <property type="entry name" value="Helicase_C"/>
    <property type="match status" value="1"/>
</dbReference>
<dbReference type="CDD" id="cd17920">
    <property type="entry name" value="DEXHc_RecQ"/>
    <property type="match status" value="1"/>
</dbReference>
<gene>
    <name evidence="20" type="ORF">A8990_11760</name>
</gene>
<dbReference type="InterPro" id="IPR032284">
    <property type="entry name" value="RecQ_Zn-bd"/>
</dbReference>
<dbReference type="Gene3D" id="1.10.150.80">
    <property type="entry name" value="HRDC domain"/>
    <property type="match status" value="1"/>
</dbReference>
<organism evidence="20 21">
    <name type="scientific">Paenibacillus taihuensis</name>
    <dbReference type="NCBI Taxonomy" id="1156355"/>
    <lineage>
        <taxon>Bacteria</taxon>
        <taxon>Bacillati</taxon>
        <taxon>Bacillota</taxon>
        <taxon>Bacilli</taxon>
        <taxon>Bacillales</taxon>
        <taxon>Paenibacillaceae</taxon>
        <taxon>Paenibacillus</taxon>
    </lineage>
</organism>
<evidence type="ECO:0000256" key="16">
    <source>
        <dbReference type="NCBIfam" id="TIGR01389"/>
    </source>
</evidence>
<dbReference type="PROSITE" id="PS51192">
    <property type="entry name" value="HELICASE_ATP_BIND_1"/>
    <property type="match status" value="1"/>
</dbReference>
<dbReference type="Pfam" id="PF00270">
    <property type="entry name" value="DEAD"/>
    <property type="match status" value="1"/>
</dbReference>
<keyword evidence="11" id="KW-0238">DNA-binding</keyword>
<feature type="domain" description="HRDC" evidence="17">
    <location>
        <begin position="524"/>
        <end position="604"/>
    </location>
</feature>
<feature type="domain" description="Helicase ATP-binding" evidence="18">
    <location>
        <begin position="29"/>
        <end position="198"/>
    </location>
</feature>
<dbReference type="PANTHER" id="PTHR13710:SF105">
    <property type="entry name" value="ATP-DEPENDENT DNA HELICASE Q1"/>
    <property type="match status" value="1"/>
</dbReference>
<dbReference type="Proteomes" id="UP000256304">
    <property type="component" value="Unassembled WGS sequence"/>
</dbReference>
<dbReference type="InterPro" id="IPR027417">
    <property type="entry name" value="P-loop_NTPase"/>
</dbReference>
<keyword evidence="5" id="KW-0547">Nucleotide-binding</keyword>
<dbReference type="SMART" id="SM00490">
    <property type="entry name" value="HELICc"/>
    <property type="match status" value="1"/>
</dbReference>
<dbReference type="GO" id="GO:0043590">
    <property type="term" value="C:bacterial nucleoid"/>
    <property type="evidence" value="ECO:0007669"/>
    <property type="project" value="TreeGrafter"/>
</dbReference>
<comment type="caution">
    <text evidence="20">The sequence shown here is derived from an EMBL/GenBank/DDBJ whole genome shotgun (WGS) entry which is preliminary data.</text>
</comment>